<evidence type="ECO:0000256" key="2">
    <source>
        <dbReference type="ARBA" id="ARBA00022737"/>
    </source>
</evidence>
<feature type="repeat" description="PPR" evidence="3">
    <location>
        <begin position="447"/>
        <end position="481"/>
    </location>
</feature>
<feature type="repeat" description="PPR" evidence="3">
    <location>
        <begin position="343"/>
        <end position="377"/>
    </location>
</feature>
<dbReference type="Proteomes" id="UP000596661">
    <property type="component" value="Chromosome 7"/>
</dbReference>
<dbReference type="EnsemblPlants" id="evm.model.07.1776">
    <property type="protein sequence ID" value="cds.evm.model.07.1776"/>
    <property type="gene ID" value="evm.TU.07.1776"/>
</dbReference>
<dbReference type="Pfam" id="PF13041">
    <property type="entry name" value="PPR_2"/>
    <property type="match status" value="4"/>
</dbReference>
<feature type="repeat" description="PPR" evidence="3">
    <location>
        <begin position="412"/>
        <end position="446"/>
    </location>
</feature>
<dbReference type="PANTHER" id="PTHR47933:SF32">
    <property type="entry name" value="OS06G0152500 PROTEIN"/>
    <property type="match status" value="1"/>
</dbReference>
<dbReference type="Pfam" id="PF01535">
    <property type="entry name" value="PPR"/>
    <property type="match status" value="2"/>
</dbReference>
<proteinExistence type="inferred from homology"/>
<dbReference type="Gramene" id="evm.model.07.1776">
    <property type="protein sequence ID" value="cds.evm.model.07.1776"/>
    <property type="gene ID" value="evm.TU.07.1776"/>
</dbReference>
<keyword evidence="5" id="KW-1185">Reference proteome</keyword>
<dbReference type="NCBIfam" id="TIGR00756">
    <property type="entry name" value="PPR"/>
    <property type="match status" value="6"/>
</dbReference>
<dbReference type="InterPro" id="IPR011990">
    <property type="entry name" value="TPR-like_helical_dom_sf"/>
</dbReference>
<dbReference type="GO" id="GO:0003729">
    <property type="term" value="F:mRNA binding"/>
    <property type="evidence" value="ECO:0007669"/>
    <property type="project" value="TreeGrafter"/>
</dbReference>
<reference evidence="4" key="2">
    <citation type="submission" date="2021-03" db="UniProtKB">
        <authorList>
            <consortium name="EnsemblPlants"/>
        </authorList>
    </citation>
    <scope>IDENTIFICATION</scope>
</reference>
<dbReference type="OMA" id="TIINAMC"/>
<accession>A0A803Q3V1</accession>
<evidence type="ECO:0000256" key="1">
    <source>
        <dbReference type="ARBA" id="ARBA00007626"/>
    </source>
</evidence>
<feature type="repeat" description="PPR" evidence="3">
    <location>
        <begin position="238"/>
        <end position="272"/>
    </location>
</feature>
<evidence type="ECO:0008006" key="6">
    <source>
        <dbReference type="Google" id="ProtNLM"/>
    </source>
</evidence>
<dbReference type="InterPro" id="IPR051240">
    <property type="entry name" value="Mito_RNA-Proc/Resp"/>
</dbReference>
<dbReference type="AlphaFoldDB" id="A0A803Q3V1"/>
<feature type="repeat" description="PPR" evidence="3">
    <location>
        <begin position="482"/>
        <end position="516"/>
    </location>
</feature>
<evidence type="ECO:0000313" key="5">
    <source>
        <dbReference type="Proteomes" id="UP000596661"/>
    </source>
</evidence>
<reference evidence="4" key="1">
    <citation type="submission" date="2018-11" db="EMBL/GenBank/DDBJ databases">
        <authorList>
            <person name="Grassa J C."/>
        </authorList>
    </citation>
    <scope>NUCLEOTIDE SEQUENCE [LARGE SCALE GENOMIC DNA]</scope>
</reference>
<sequence>MAANVHRILSTVEVQPQTLNTLLIRHSKNIDFLNQFLPFDFPILDDSSNGINPYERRKIAVGLSKIIKTRETHTLEGFSREFCPCSLVNTMKMLETRDTAFAFFKFSFRDHSDRVLRSCGLAALFFAAEDLQFLAQDMVSHVIERIGAVRSRYLVEFMWENHYRYESHFSVLNTLMRGFLNAEMGYEALLIVNKMREVGVSPSSSACRILFKLLIRNGEYSSVWKLFRDMVSKGPPISTHTFNMMILGFCRKGFLSTGESLLHVIRKFRCEPDVYGYNIVINANCMMGKISNSLEWIHFMISNGCEPSIVTFNTVINDLCKEGDMVKARSFFDGILEVGVFPNTVTYNIMIDGYVKSGDIDEGDKLYEEMKNKGVNPDGMTFNILIAGHYKYRKENIRDMLRDLVVQEVFPFSSLFDISIAGLCWAGRLDEAMESVKNMLEKGFPLSVVAFNSIIAAYSKAGLEEQAYEAYSIMSRLGLTPSSSTCNYLLLGLCKKGCLNKAKELLCDMMEKGFPINKLAFLVLLDGYLRTRNPNGA</sequence>
<name>A0A803Q3V1_CANSA</name>
<feature type="repeat" description="PPR" evidence="3">
    <location>
        <begin position="273"/>
        <end position="307"/>
    </location>
</feature>
<evidence type="ECO:0000256" key="3">
    <source>
        <dbReference type="PROSITE-ProRule" id="PRU00708"/>
    </source>
</evidence>
<dbReference type="PANTHER" id="PTHR47933">
    <property type="entry name" value="PENTATRICOPEPTIDE REPEAT-CONTAINING PROTEIN 1, MITOCHONDRIAL"/>
    <property type="match status" value="1"/>
</dbReference>
<comment type="similarity">
    <text evidence="1">Belongs to the PPR family. P subfamily.</text>
</comment>
<dbReference type="InterPro" id="IPR002885">
    <property type="entry name" value="PPR_rpt"/>
</dbReference>
<dbReference type="Gene3D" id="1.25.40.10">
    <property type="entry name" value="Tetratricopeptide repeat domain"/>
    <property type="match status" value="4"/>
</dbReference>
<dbReference type="EMBL" id="UZAU01000675">
    <property type="status" value="NOT_ANNOTATED_CDS"/>
    <property type="molecule type" value="Genomic_DNA"/>
</dbReference>
<keyword evidence="2" id="KW-0677">Repeat</keyword>
<dbReference type="OrthoDB" id="185373at2759"/>
<organism evidence="4 5">
    <name type="scientific">Cannabis sativa</name>
    <name type="common">Hemp</name>
    <name type="synonym">Marijuana</name>
    <dbReference type="NCBI Taxonomy" id="3483"/>
    <lineage>
        <taxon>Eukaryota</taxon>
        <taxon>Viridiplantae</taxon>
        <taxon>Streptophyta</taxon>
        <taxon>Embryophyta</taxon>
        <taxon>Tracheophyta</taxon>
        <taxon>Spermatophyta</taxon>
        <taxon>Magnoliopsida</taxon>
        <taxon>eudicotyledons</taxon>
        <taxon>Gunneridae</taxon>
        <taxon>Pentapetalae</taxon>
        <taxon>rosids</taxon>
        <taxon>fabids</taxon>
        <taxon>Rosales</taxon>
        <taxon>Cannabaceae</taxon>
        <taxon>Cannabis</taxon>
    </lineage>
</organism>
<feature type="repeat" description="PPR" evidence="3">
    <location>
        <begin position="308"/>
        <end position="342"/>
    </location>
</feature>
<dbReference type="PROSITE" id="PS51375">
    <property type="entry name" value="PPR"/>
    <property type="match status" value="7"/>
</dbReference>
<protein>
    <recommendedName>
        <fullName evidence="6">Pentatricopeptide repeat-containing protein</fullName>
    </recommendedName>
</protein>
<evidence type="ECO:0000313" key="4">
    <source>
        <dbReference type="EnsemblPlants" id="cds.evm.model.07.1776"/>
    </source>
</evidence>